<dbReference type="AlphaFoldDB" id="A0A3L6QQQ4"/>
<name>A0A3L6QQQ4_PANMI</name>
<proteinExistence type="predicted"/>
<sequence length="103" mass="11975">MHTIKYIEMEITQPTKVPRAESASDSDSDSDSYYEWLSCQERPLSYTLAPGSWKATAWSMPIPITSWENWQRQCMIRSEDIHLHADNTVHYKLLHKLMSSGDN</sequence>
<dbReference type="EMBL" id="PQIB02000011">
    <property type="protein sequence ID" value="RLM86003.1"/>
    <property type="molecule type" value="Genomic_DNA"/>
</dbReference>
<dbReference type="InterPro" id="IPR011676">
    <property type="entry name" value="DUF1618"/>
</dbReference>
<protein>
    <recommendedName>
        <fullName evidence="1">DUF1618 domain-containing protein</fullName>
    </recommendedName>
</protein>
<dbReference type="Pfam" id="PF07762">
    <property type="entry name" value="DUF1618"/>
    <property type="match status" value="1"/>
</dbReference>
<accession>A0A3L6QQQ4</accession>
<keyword evidence="3" id="KW-1185">Reference proteome</keyword>
<gene>
    <name evidence="2" type="ORF">C2845_PM04G20030</name>
</gene>
<organism evidence="2 3">
    <name type="scientific">Panicum miliaceum</name>
    <name type="common">Proso millet</name>
    <name type="synonym">Broomcorn millet</name>
    <dbReference type="NCBI Taxonomy" id="4540"/>
    <lineage>
        <taxon>Eukaryota</taxon>
        <taxon>Viridiplantae</taxon>
        <taxon>Streptophyta</taxon>
        <taxon>Embryophyta</taxon>
        <taxon>Tracheophyta</taxon>
        <taxon>Spermatophyta</taxon>
        <taxon>Magnoliopsida</taxon>
        <taxon>Liliopsida</taxon>
        <taxon>Poales</taxon>
        <taxon>Poaceae</taxon>
        <taxon>PACMAD clade</taxon>
        <taxon>Panicoideae</taxon>
        <taxon>Panicodae</taxon>
        <taxon>Paniceae</taxon>
        <taxon>Panicinae</taxon>
        <taxon>Panicum</taxon>
        <taxon>Panicum sect. Panicum</taxon>
    </lineage>
</organism>
<evidence type="ECO:0000259" key="1">
    <source>
        <dbReference type="Pfam" id="PF07762"/>
    </source>
</evidence>
<feature type="domain" description="DUF1618" evidence="1">
    <location>
        <begin position="3"/>
        <end position="87"/>
    </location>
</feature>
<evidence type="ECO:0000313" key="2">
    <source>
        <dbReference type="EMBL" id="RLM86003.1"/>
    </source>
</evidence>
<reference evidence="3" key="1">
    <citation type="journal article" date="2019" name="Nat. Commun.">
        <title>The genome of broomcorn millet.</title>
        <authorList>
            <person name="Zou C."/>
            <person name="Miki D."/>
            <person name="Li D."/>
            <person name="Tang Q."/>
            <person name="Xiao L."/>
            <person name="Rajput S."/>
            <person name="Deng P."/>
            <person name="Jia W."/>
            <person name="Huang R."/>
            <person name="Zhang M."/>
            <person name="Sun Y."/>
            <person name="Hu J."/>
            <person name="Fu X."/>
            <person name="Schnable P.S."/>
            <person name="Li F."/>
            <person name="Zhang H."/>
            <person name="Feng B."/>
            <person name="Zhu X."/>
            <person name="Liu R."/>
            <person name="Schnable J.C."/>
            <person name="Zhu J.-K."/>
            <person name="Zhang H."/>
        </authorList>
    </citation>
    <scope>NUCLEOTIDE SEQUENCE [LARGE SCALE GENOMIC DNA]</scope>
</reference>
<evidence type="ECO:0000313" key="3">
    <source>
        <dbReference type="Proteomes" id="UP000275267"/>
    </source>
</evidence>
<comment type="caution">
    <text evidence="2">The sequence shown here is derived from an EMBL/GenBank/DDBJ whole genome shotgun (WGS) entry which is preliminary data.</text>
</comment>
<dbReference type="Proteomes" id="UP000275267">
    <property type="component" value="Unassembled WGS sequence"/>
</dbReference>
<dbReference type="OrthoDB" id="689654at2759"/>